<organism evidence="1 2">
    <name type="scientific">Paracoccus sanguinis</name>
    <dbReference type="NCBI Taxonomy" id="1545044"/>
    <lineage>
        <taxon>Bacteria</taxon>
        <taxon>Pseudomonadati</taxon>
        <taxon>Pseudomonadota</taxon>
        <taxon>Alphaproteobacteria</taxon>
        <taxon>Rhodobacterales</taxon>
        <taxon>Paracoccaceae</taxon>
        <taxon>Paracoccus</taxon>
    </lineage>
</organism>
<dbReference type="InterPro" id="IPR019056">
    <property type="entry name" value="Phage_TAC_6"/>
</dbReference>
<gene>
    <name evidence="1" type="ORF">IX56_04120</name>
</gene>
<dbReference type="Proteomes" id="UP000029858">
    <property type="component" value="Unassembled WGS sequence"/>
</dbReference>
<dbReference type="AlphaFoldDB" id="A0A099G7L8"/>
<comment type="caution">
    <text evidence="1">The sequence shown here is derived from an EMBL/GenBank/DDBJ whole genome shotgun (WGS) entry which is preliminary data.</text>
</comment>
<evidence type="ECO:0008006" key="3">
    <source>
        <dbReference type="Google" id="ProtNLM"/>
    </source>
</evidence>
<evidence type="ECO:0000313" key="1">
    <source>
        <dbReference type="EMBL" id="KGJ23138.1"/>
    </source>
</evidence>
<protein>
    <recommendedName>
        <fullName evidence="3">Phage tail assembly chaperone</fullName>
    </recommendedName>
</protein>
<name>A0A099G7L8_9RHOB</name>
<dbReference type="EMBL" id="JRKQ01000011">
    <property type="protein sequence ID" value="KGJ23138.1"/>
    <property type="molecule type" value="Genomic_DNA"/>
</dbReference>
<reference evidence="1 2" key="1">
    <citation type="submission" date="2014-09" db="EMBL/GenBank/DDBJ databases">
        <authorList>
            <person name="McGinnis J.M."/>
            <person name="Wolfgang W.J."/>
        </authorList>
    </citation>
    <scope>NUCLEOTIDE SEQUENCE [LARGE SCALE GENOMIC DNA]</scope>
    <source>
        <strain evidence="1 2">5503</strain>
    </source>
</reference>
<dbReference type="Pfam" id="PF09550">
    <property type="entry name" value="Phage_TAC_6"/>
    <property type="match status" value="1"/>
</dbReference>
<evidence type="ECO:0000313" key="2">
    <source>
        <dbReference type="Proteomes" id="UP000029858"/>
    </source>
</evidence>
<accession>A0A099G7L8</accession>
<reference evidence="1 2" key="2">
    <citation type="submission" date="2014-10" db="EMBL/GenBank/DDBJ databases">
        <title>Paracoccus sanguinis sp. nov., isolated from clinical specimens of New York State patients.</title>
        <authorList>
            <person name="Mingle L.A."/>
            <person name="Cole J.A."/>
            <person name="Lapierre P."/>
            <person name="Musser K.A."/>
        </authorList>
    </citation>
    <scope>NUCLEOTIDE SEQUENCE [LARGE SCALE GENOMIC DNA]</scope>
    <source>
        <strain evidence="1 2">5503</strain>
    </source>
</reference>
<proteinExistence type="predicted"/>
<accession>A0A099GM04</accession>
<sequence length="62" mass="6410">MRAGLTRASLGGLGLAPREFWDLTPAELALMLGIEPGRGAGMSRAGLEALMARFPDAPAGED</sequence>